<protein>
    <recommendedName>
        <fullName evidence="3">Histone-lysine N-methyltransferase SETMAR</fullName>
    </recommendedName>
</protein>
<dbReference type="Gene3D" id="3.30.420.10">
    <property type="entry name" value="Ribonuclease H-like superfamily/Ribonuclease H"/>
    <property type="match status" value="1"/>
</dbReference>
<organism evidence="1 2">
    <name type="scientific">Araneus ventricosus</name>
    <name type="common">Orbweaver spider</name>
    <name type="synonym">Epeira ventricosa</name>
    <dbReference type="NCBI Taxonomy" id="182803"/>
    <lineage>
        <taxon>Eukaryota</taxon>
        <taxon>Metazoa</taxon>
        <taxon>Ecdysozoa</taxon>
        <taxon>Arthropoda</taxon>
        <taxon>Chelicerata</taxon>
        <taxon>Arachnida</taxon>
        <taxon>Araneae</taxon>
        <taxon>Araneomorphae</taxon>
        <taxon>Entelegynae</taxon>
        <taxon>Araneoidea</taxon>
        <taxon>Araneidae</taxon>
        <taxon>Araneus</taxon>
    </lineage>
</organism>
<feature type="non-terminal residue" evidence="1">
    <location>
        <position position="1"/>
    </location>
</feature>
<evidence type="ECO:0000313" key="2">
    <source>
        <dbReference type="Proteomes" id="UP000499080"/>
    </source>
</evidence>
<name>A0A4Y2TSR4_ARAVE</name>
<evidence type="ECO:0000313" key="1">
    <source>
        <dbReference type="EMBL" id="GBO03675.1"/>
    </source>
</evidence>
<comment type="caution">
    <text evidence="1">The sequence shown here is derived from an EMBL/GenBank/DDBJ whole genome shotgun (WGS) entry which is preliminary data.</text>
</comment>
<dbReference type="EMBL" id="BGPR01030893">
    <property type="protein sequence ID" value="GBO03675.1"/>
    <property type="molecule type" value="Genomic_DNA"/>
</dbReference>
<dbReference type="GO" id="GO:0003676">
    <property type="term" value="F:nucleic acid binding"/>
    <property type="evidence" value="ECO:0007669"/>
    <property type="project" value="InterPro"/>
</dbReference>
<dbReference type="Proteomes" id="UP000499080">
    <property type="component" value="Unassembled WGS sequence"/>
</dbReference>
<dbReference type="AlphaFoldDB" id="A0A4Y2TSR4"/>
<evidence type="ECO:0008006" key="3">
    <source>
        <dbReference type="Google" id="ProtNLM"/>
    </source>
</evidence>
<sequence>FIKSGIHCIQTKEPLAHFRRAAHSSFRSSTYSPDLAPSDFHLFLKLKEFLGGKRFGSDDELEKAVTTWLVVAVGPDQLGLSGLDCTFIKHFTNLEIPFSFTASAKSN</sequence>
<keyword evidence="2" id="KW-1185">Reference proteome</keyword>
<accession>A0A4Y2TSR4</accession>
<reference evidence="1 2" key="1">
    <citation type="journal article" date="2019" name="Sci. Rep.">
        <title>Orb-weaving spider Araneus ventricosus genome elucidates the spidroin gene catalogue.</title>
        <authorList>
            <person name="Kono N."/>
            <person name="Nakamura H."/>
            <person name="Ohtoshi R."/>
            <person name="Moran D.A.P."/>
            <person name="Shinohara A."/>
            <person name="Yoshida Y."/>
            <person name="Fujiwara M."/>
            <person name="Mori M."/>
            <person name="Tomita M."/>
            <person name="Arakawa K."/>
        </authorList>
    </citation>
    <scope>NUCLEOTIDE SEQUENCE [LARGE SCALE GENOMIC DNA]</scope>
</reference>
<proteinExistence type="predicted"/>
<gene>
    <name evidence="1" type="ORF">AVEN_162518_1</name>
</gene>
<dbReference type="InterPro" id="IPR036397">
    <property type="entry name" value="RNaseH_sf"/>
</dbReference>